<dbReference type="InterPro" id="IPR013517">
    <property type="entry name" value="FG-GAP"/>
</dbReference>
<feature type="domain" description="Fibronectin type-III" evidence="4">
    <location>
        <begin position="212"/>
        <end position="300"/>
    </location>
</feature>
<feature type="domain" description="Fibronectin type-III" evidence="4">
    <location>
        <begin position="301"/>
        <end position="395"/>
    </location>
</feature>
<dbReference type="PANTHER" id="PTHR13817:SF73">
    <property type="entry name" value="FIBRONECTIN TYPE-III DOMAIN-CONTAINING PROTEIN"/>
    <property type="match status" value="1"/>
</dbReference>
<dbReference type="CDD" id="cd00063">
    <property type="entry name" value="FN3"/>
    <property type="match status" value="12"/>
</dbReference>
<protein>
    <recommendedName>
        <fullName evidence="4">Fibronectin type-III domain-containing protein</fullName>
    </recommendedName>
</protein>
<gene>
    <name evidence="5" type="ORF">HG543_00260</name>
</gene>
<dbReference type="Pfam" id="PF13517">
    <property type="entry name" value="FG-GAP_3"/>
    <property type="match status" value="5"/>
</dbReference>
<dbReference type="SUPFAM" id="SSF69318">
    <property type="entry name" value="Integrin alpha N-terminal domain"/>
    <property type="match status" value="3"/>
</dbReference>
<feature type="region of interest" description="Disordered" evidence="3">
    <location>
        <begin position="1"/>
        <end position="31"/>
    </location>
</feature>
<dbReference type="InterPro" id="IPR036116">
    <property type="entry name" value="FN3_sf"/>
</dbReference>
<dbReference type="Gene3D" id="2.30.30.100">
    <property type="match status" value="1"/>
</dbReference>
<feature type="domain" description="Fibronectin type-III" evidence="4">
    <location>
        <begin position="854"/>
        <end position="942"/>
    </location>
</feature>
<dbReference type="RefSeq" id="WP_169342586.1">
    <property type="nucleotide sequence ID" value="NZ_JABBJJ010000001.1"/>
</dbReference>
<evidence type="ECO:0000259" key="4">
    <source>
        <dbReference type="PROSITE" id="PS50853"/>
    </source>
</evidence>
<dbReference type="InterPro" id="IPR003961">
    <property type="entry name" value="FN3_dom"/>
</dbReference>
<feature type="compositionally biased region" description="Low complexity" evidence="3">
    <location>
        <begin position="18"/>
        <end position="31"/>
    </location>
</feature>
<evidence type="ECO:0000313" key="6">
    <source>
        <dbReference type="Proteomes" id="UP000518300"/>
    </source>
</evidence>
<evidence type="ECO:0000256" key="1">
    <source>
        <dbReference type="ARBA" id="ARBA00022729"/>
    </source>
</evidence>
<keyword evidence="6" id="KW-1185">Reference proteome</keyword>
<dbReference type="InterPro" id="IPR028994">
    <property type="entry name" value="Integrin_alpha_N"/>
</dbReference>
<feature type="domain" description="Fibronectin type-III" evidence="4">
    <location>
        <begin position="943"/>
        <end position="1039"/>
    </location>
</feature>
<dbReference type="PROSITE" id="PS50853">
    <property type="entry name" value="FN3"/>
    <property type="match status" value="12"/>
</dbReference>
<feature type="domain" description="Fibronectin type-III" evidence="4">
    <location>
        <begin position="759"/>
        <end position="853"/>
    </location>
</feature>
<sequence>MPDAGTRVDAGTGDAGTEDAGPTLQTPGVPTAVTATAGDGQATVRWTAPANGGSPITSYTVTTLFLDSQLKTQNTTETQVTVTGLTNGMPYSFTVSATNALGTSGTSQPSNVVTPRTVPAAPTGVTATPANRSLVVTWSAPVETGGSVITGYTVTVQPGNHSQEVSANETRATVTGLTNGTEYTVTVAARNEAGAGPASSPVSATPLAVPSAPTAVQATPGNRQVALTWSAPADDGGSPLTGYTIHVSAGGVLVRTESSTTTSFTVLGLINGTAYSFHVTATNGTGAGLASEPVFATPRTVPGAPTQVRATAGNRSALVEWSAPDDNGGSDVTGYTLTVEAGGTVVETRETSATSLTVTGLTNGTTYRFTVTATNGVGTGAASSPVSAVPQSLPGAPTGLAVSPGNTQVSLTWTAPQDNGGNPLTGYVVTVRSGGAVVRTQDATTTNATVTGLTNGTAYSFTVSATTSVGTGLPSEPVSATPRTVPGAPTQLQATAGEGQVTVSWTAPANGGSAITGYTVLAQPGDRTVQVAGNQTQATVTGLTNGTAYTFTVTATNVAGTGAASTSVSATPRTVPAAPTNLEATPGAAQVSLTWFAPSNNGGSAVTGYVVTVRNGGTVVGTQTSSTRSATVTGLTNGTAYTFTVAATNVAGTGAASTPVNATPRTVPAAPSGLAATPDNGQVSLTWAAPTDNGGSPVTGYTVTARQGATVVGTQTSATTSATVTGLTNGTAYTFTVAATNVAGTGAVSTSVSATPRTVPREPTNVVATGGNRQVSLTWSAPTDNGGSPVTGYVVSIHQGTTVVRTQSFTTTSATVTGLTNGVNYDVTVAATNAAGTGWESLKVAFIPRTVPGAPANVVASPGNGGVTLTWSEPADTGGSGIGGYTVRVRQGGSVLSTQTTSAMNLWVSGLTNGTAYNFTVSAANSVGNGPESTAVIATPRTVPGVPTNLRATSGNSQVALAWNAPADNGGNAITGYAVTVRHGGSNAVVATPTFTATSGTVTGLTNGTSYTFTVAAMNEAGTGAATAALTATPAIAPGPPLNVRAAVFGGTVAIRWAAPLTDGGSPITEYVVTVSPGGTTHRVPAPATGTSLVGLPLASGYLLSVRALNAAGQGPAASTATTFELACEETGFPGLSLTSALDADTLLVHDVSGDGRADVILATNERPDVPVLQVRQGAGRGRLQGGVNYPMPIVADRLLLGDLNGDGRQDVVAGSSITVSPTLVTRLAQQGGTLSAAVTTEASSGPRNLALGEFTGDGRLDLVMSPANTNGQLWVLPGRGDGTFQAHIASTATGVGVNFGVGDFNRDGRADVVFSGGGRIVVMLGDGQGHLTAASTSYTAGSTDAPMAIGDFNADGAPDVAVLNSTQRTVDVLLNNGDATFRAVVRYSVGSVAATALTLGDFNRDGSPDVAVINSGSASFAVLRGRANGTFDAAVAYVGMAGLIRHGVGDIDGDGFPDIAMLRASASSFAMTDALDIAWGRADGTLERPALSYGPAAFSSAVGDFDMDGRMDMVSANGSTVNVWKGNGDGTLTSAPALTGPATSTGVTLNDLNRDGRADVVVSNGSANSISVFLAQANGTFGARVDHAAGGFVVDGAIGVGDINADGLKDLAVPTVSSGTAQISLFLGTAAGGFAPVAVHPAGSAVNFVEMADVNGDGRADVIGRNSNSATVVLKLGRADGTLEASQLIPAGINARSLTVGDYDGNGRPDLAVSDTSSLRILPNTGNGTFGAAIVSAEPVGQLGRVAGDINGDGRIDLVSFTDTANNGGGRVWILLGLGDGTFATTGDTFPSSTTSTSASMFLADMNGDSSPDLVGSNTTHGVFVLPQACF</sequence>
<feature type="domain" description="Fibronectin type-III" evidence="4">
    <location>
        <begin position="578"/>
        <end position="669"/>
    </location>
</feature>
<dbReference type="PRINTS" id="PR00014">
    <property type="entry name" value="FNTYPEIII"/>
</dbReference>
<dbReference type="Proteomes" id="UP000518300">
    <property type="component" value="Unassembled WGS sequence"/>
</dbReference>
<name>A0A848L4C3_9BACT</name>
<dbReference type="InterPro" id="IPR013783">
    <property type="entry name" value="Ig-like_fold"/>
</dbReference>
<feature type="domain" description="Fibronectin type-III" evidence="4">
    <location>
        <begin position="485"/>
        <end position="577"/>
    </location>
</feature>
<evidence type="ECO:0000313" key="5">
    <source>
        <dbReference type="EMBL" id="NMO13307.1"/>
    </source>
</evidence>
<dbReference type="Gene3D" id="2.130.10.130">
    <property type="entry name" value="Integrin alpha, N-terminal"/>
    <property type="match status" value="4"/>
</dbReference>
<feature type="domain" description="Fibronectin type-III" evidence="4">
    <location>
        <begin position="670"/>
        <end position="758"/>
    </location>
</feature>
<dbReference type="InterPro" id="IPR050964">
    <property type="entry name" value="Striated_Muscle_Regulatory"/>
</dbReference>
<dbReference type="SUPFAM" id="SSF49265">
    <property type="entry name" value="Fibronectin type III"/>
    <property type="match status" value="7"/>
</dbReference>
<dbReference type="EMBL" id="JABBJJ010000001">
    <property type="protein sequence ID" value="NMO13307.1"/>
    <property type="molecule type" value="Genomic_DNA"/>
</dbReference>
<feature type="domain" description="Fibronectin type-III" evidence="4">
    <location>
        <begin position="26"/>
        <end position="117"/>
    </location>
</feature>
<proteinExistence type="predicted"/>
<feature type="domain" description="Fibronectin type-III" evidence="4">
    <location>
        <begin position="396"/>
        <end position="484"/>
    </location>
</feature>
<feature type="domain" description="Fibronectin type-III" evidence="4">
    <location>
        <begin position="118"/>
        <end position="211"/>
    </location>
</feature>
<feature type="domain" description="Fibronectin type-III" evidence="4">
    <location>
        <begin position="1040"/>
        <end position="1130"/>
    </location>
</feature>
<organism evidence="5 6">
    <name type="scientific">Pyxidicoccus fallax</name>
    <dbReference type="NCBI Taxonomy" id="394095"/>
    <lineage>
        <taxon>Bacteria</taxon>
        <taxon>Pseudomonadati</taxon>
        <taxon>Myxococcota</taxon>
        <taxon>Myxococcia</taxon>
        <taxon>Myxococcales</taxon>
        <taxon>Cystobacterineae</taxon>
        <taxon>Myxococcaceae</taxon>
        <taxon>Pyxidicoccus</taxon>
    </lineage>
</organism>
<dbReference type="PANTHER" id="PTHR13817">
    <property type="entry name" value="TITIN"/>
    <property type="match status" value="1"/>
</dbReference>
<keyword evidence="1" id="KW-0732">Signal</keyword>
<reference evidence="5 6" key="1">
    <citation type="submission" date="2020-04" db="EMBL/GenBank/DDBJ databases">
        <title>Draft genome of Pyxidicoccus fallax type strain.</title>
        <authorList>
            <person name="Whitworth D.E."/>
        </authorList>
    </citation>
    <scope>NUCLEOTIDE SEQUENCE [LARGE SCALE GENOMIC DNA]</scope>
    <source>
        <strain evidence="5 6">DSM 14698</strain>
    </source>
</reference>
<comment type="caution">
    <text evidence="5">The sequence shown here is derived from an EMBL/GenBank/DDBJ whole genome shotgun (WGS) entry which is preliminary data.</text>
</comment>
<keyword evidence="2" id="KW-0677">Repeat</keyword>
<dbReference type="Pfam" id="PF00041">
    <property type="entry name" value="fn3"/>
    <property type="match status" value="12"/>
</dbReference>
<dbReference type="SMART" id="SM00060">
    <property type="entry name" value="FN3"/>
    <property type="match status" value="12"/>
</dbReference>
<evidence type="ECO:0000256" key="3">
    <source>
        <dbReference type="SAM" id="MobiDB-lite"/>
    </source>
</evidence>
<dbReference type="Gene3D" id="2.60.40.10">
    <property type="entry name" value="Immunoglobulins"/>
    <property type="match status" value="12"/>
</dbReference>
<accession>A0A848L4C3</accession>
<evidence type="ECO:0000256" key="2">
    <source>
        <dbReference type="ARBA" id="ARBA00022737"/>
    </source>
</evidence>